<comment type="similarity">
    <text evidence="6 8">In the N-terminal section; belongs to the aldehyde dehydrogenase family.</text>
</comment>
<comment type="similarity">
    <text evidence="7 8">In the C-terminal section; belongs to the iron-containing alcohol dehydrogenase family.</text>
</comment>
<dbReference type="InterPro" id="IPR001670">
    <property type="entry name" value="ADH_Fe/GldA"/>
</dbReference>
<dbReference type="Gene3D" id="3.40.605.10">
    <property type="entry name" value="Aldehyde Dehydrogenase, Chain A, domain 1"/>
    <property type="match status" value="1"/>
</dbReference>
<dbReference type="InterPro" id="IPR039697">
    <property type="entry name" value="Alcohol_dehydrogenase_Fe"/>
</dbReference>
<evidence type="ECO:0000313" key="13">
    <source>
        <dbReference type="Proteomes" id="UP001206483"/>
    </source>
</evidence>
<keyword evidence="4" id="KW-0520">NAD</keyword>
<evidence type="ECO:0000256" key="1">
    <source>
        <dbReference type="ARBA" id="ARBA00001954"/>
    </source>
</evidence>
<comment type="caution">
    <text evidence="12">The sequence shown here is derived from an EMBL/GenBank/DDBJ whole genome shotgun (WGS) entry which is preliminary data.</text>
</comment>
<accession>A0ABT1IYJ4</accession>
<dbReference type="Pfam" id="PF00171">
    <property type="entry name" value="Aldedh"/>
    <property type="match status" value="1"/>
</dbReference>
<dbReference type="InterPro" id="IPR056798">
    <property type="entry name" value="ADH_Fe_C"/>
</dbReference>
<protein>
    <recommendedName>
        <fullName evidence="8">Aldehyde-alcohol dehydrogenase</fullName>
    </recommendedName>
</protein>
<comment type="cofactor">
    <cofactor evidence="1">
        <name>Fe(2+)</name>
        <dbReference type="ChEBI" id="CHEBI:29033"/>
    </cofactor>
</comment>
<evidence type="ECO:0000256" key="7">
    <source>
        <dbReference type="ARBA" id="ARBA00035645"/>
    </source>
</evidence>
<dbReference type="PANTHER" id="PTHR11496">
    <property type="entry name" value="ALCOHOL DEHYDROGENASE"/>
    <property type="match status" value="1"/>
</dbReference>
<sequence length="869" mass="91603">MAEQQAGPVEAAAAVDALVRGGLRALQEYGGFTQEKVDHVVRKASLAALAAHSRLARLAVEETGRGVFEDKAALNVFACEHVTHAMARMRTVGVVRRDEVDGVVEIAEPVGVVAAVVPDTDATATTVFMALIALKTRNPVVFAFHPAARRCSVEAARIVRDAAIAAGAPAHCVQWIDRPSEEATGVLARHGGVAAVLAAGDAATVLAAYGCGKPVLGSGPGNVPAYVERTADVERAVNDVVLSRSFDHGTAAAAEQTVILDREVHGAALAEFGRLRAHVASAEEKALLERYLFPDGGDAGEPNPEAVGRSAARVAAAAGFEVPADTSVILVEVASVGAQEPLTRRKPCPVLAVLRAEGRAHGLRLAAQVVEFHGLGHSAAVHTEDAAFAEEFGHAVRACRIIWNAPSAQGAVGGIYTAFPPSLALGCGSAGGTSVSGNVSVPDLLTVKRVGRRTTDLQCFRVPPWIVFERGALRHLAEMPGLRRVVVVTDRTMVEIGHLERVRAMLLRRAEPVEVRVVDTVEPEPSIETVERGAELMRGFRPDTVVALGGGSTMGAAKVMWLMYEHPEVEPADLAEKFLDLRRRAVTVPDLGARARLVCVPTTSGSGGEVTPFAVVTDAETGRRYPLADHALTPSAALVDPALTADLPPEVTADSGFDALVHCVEAYVSVYANDFTDGLAMQGIRLVFENLADAVADGPGNPVARERMHNAGTIAGMAFGSAFLGAVHAMAHPVGAAFHLPHGRTAALLLPHVIRWNGAAPAKVTSWPKYRRYVAPERLRRIAGMLGLPAGTPEQGVESLAEAVEELRERVGIPASFKAAGVDEAGFLAALPDLALRAFEDQCAPANPRLPMVDDLRELMRLAYYGEQA</sequence>
<dbReference type="GO" id="GO:0004022">
    <property type="term" value="F:alcohol dehydrogenase (NAD+) activity"/>
    <property type="evidence" value="ECO:0007669"/>
    <property type="project" value="UniProtKB-EC"/>
</dbReference>
<evidence type="ECO:0000256" key="3">
    <source>
        <dbReference type="ARBA" id="ARBA00023004"/>
    </source>
</evidence>
<dbReference type="InterPro" id="IPR016163">
    <property type="entry name" value="Ald_DH_C"/>
</dbReference>
<evidence type="ECO:0000256" key="5">
    <source>
        <dbReference type="ARBA" id="ARBA00023268"/>
    </source>
</evidence>
<keyword evidence="2 8" id="KW-0560">Oxidoreductase</keyword>
<keyword evidence="13" id="KW-1185">Reference proteome</keyword>
<dbReference type="EMBL" id="JAMZDX010000003">
    <property type="protein sequence ID" value="MCP2310222.1"/>
    <property type="molecule type" value="Genomic_DNA"/>
</dbReference>
<evidence type="ECO:0000313" key="12">
    <source>
        <dbReference type="EMBL" id="MCP2310222.1"/>
    </source>
</evidence>
<dbReference type="InterPro" id="IPR018211">
    <property type="entry name" value="ADH_Fe_CS"/>
</dbReference>
<evidence type="ECO:0000256" key="4">
    <source>
        <dbReference type="ARBA" id="ARBA00023027"/>
    </source>
</evidence>
<proteinExistence type="inferred from homology"/>
<dbReference type="Pfam" id="PF00465">
    <property type="entry name" value="Fe-ADH"/>
    <property type="match status" value="1"/>
</dbReference>
<feature type="domain" description="Fe-containing alcohol dehydrogenase-like C-terminal" evidence="11">
    <location>
        <begin position="652"/>
        <end position="863"/>
    </location>
</feature>
<dbReference type="Gene3D" id="3.40.50.1970">
    <property type="match status" value="1"/>
</dbReference>
<evidence type="ECO:0000256" key="6">
    <source>
        <dbReference type="ARBA" id="ARBA00035641"/>
    </source>
</evidence>
<keyword evidence="3" id="KW-0408">Iron</keyword>
<dbReference type="InterPro" id="IPR012079">
    <property type="entry name" value="Bifunc_Ald-ADH"/>
</dbReference>
<dbReference type="RefSeq" id="WP_253798019.1">
    <property type="nucleotide sequence ID" value="NZ_BAAAUB010000026.1"/>
</dbReference>
<dbReference type="PANTHER" id="PTHR11496:SF83">
    <property type="entry name" value="HYDROXYACID-OXOACID TRANSHYDROGENASE, MITOCHONDRIAL"/>
    <property type="match status" value="1"/>
</dbReference>
<dbReference type="InterPro" id="IPR016161">
    <property type="entry name" value="Ald_DH/histidinol_DH"/>
</dbReference>
<gene>
    <name evidence="12" type="ORF">FHR36_003355</name>
</gene>
<dbReference type="Pfam" id="PF25137">
    <property type="entry name" value="ADH_Fe_C"/>
    <property type="match status" value="1"/>
</dbReference>
<dbReference type="InterPro" id="IPR016162">
    <property type="entry name" value="Ald_DH_N"/>
</dbReference>
<dbReference type="SUPFAM" id="SSF53720">
    <property type="entry name" value="ALDH-like"/>
    <property type="match status" value="1"/>
</dbReference>
<evidence type="ECO:0000259" key="10">
    <source>
        <dbReference type="Pfam" id="PF00465"/>
    </source>
</evidence>
<feature type="domain" description="Aldehyde dehydrogenase" evidence="9">
    <location>
        <begin position="11"/>
        <end position="272"/>
    </location>
</feature>
<evidence type="ECO:0000256" key="2">
    <source>
        <dbReference type="ARBA" id="ARBA00023002"/>
    </source>
</evidence>
<dbReference type="PIRSF" id="PIRSF000111">
    <property type="entry name" value="ALDH_ADH"/>
    <property type="match status" value="1"/>
</dbReference>
<dbReference type="PROSITE" id="PS00060">
    <property type="entry name" value="ADH_IRON_2"/>
    <property type="match status" value="1"/>
</dbReference>
<dbReference type="InterPro" id="IPR015590">
    <property type="entry name" value="Aldehyde_DH_dom"/>
</dbReference>
<dbReference type="PROSITE" id="PS00913">
    <property type="entry name" value="ADH_IRON_1"/>
    <property type="match status" value="1"/>
</dbReference>
<reference evidence="12 13" key="1">
    <citation type="submission" date="2022-06" db="EMBL/GenBank/DDBJ databases">
        <title>Sequencing the genomes of 1000 actinobacteria strains.</title>
        <authorList>
            <person name="Klenk H.-P."/>
        </authorList>
    </citation>
    <scope>NUCLEOTIDE SEQUENCE [LARGE SCALE GENOMIC DNA]</scope>
    <source>
        <strain evidence="12 13">DSM 41656</strain>
    </source>
</reference>
<dbReference type="Gene3D" id="1.20.1090.10">
    <property type="entry name" value="Dehydroquinate synthase-like - alpha domain"/>
    <property type="match status" value="1"/>
</dbReference>
<dbReference type="CDD" id="cd08178">
    <property type="entry name" value="AAD_C"/>
    <property type="match status" value="1"/>
</dbReference>
<dbReference type="Proteomes" id="UP001206483">
    <property type="component" value="Unassembled WGS sequence"/>
</dbReference>
<organism evidence="12 13">
    <name type="scientific">Kitasatospora paracochleata</name>
    <dbReference type="NCBI Taxonomy" id="58354"/>
    <lineage>
        <taxon>Bacteria</taxon>
        <taxon>Bacillati</taxon>
        <taxon>Actinomycetota</taxon>
        <taxon>Actinomycetes</taxon>
        <taxon>Kitasatosporales</taxon>
        <taxon>Streptomycetaceae</taxon>
        <taxon>Kitasatospora</taxon>
    </lineage>
</organism>
<evidence type="ECO:0000259" key="11">
    <source>
        <dbReference type="Pfam" id="PF25137"/>
    </source>
</evidence>
<dbReference type="InterPro" id="IPR034789">
    <property type="entry name" value="AAD_C"/>
</dbReference>
<dbReference type="GO" id="GO:0008774">
    <property type="term" value="F:acetaldehyde dehydrogenase (acetylating) activity"/>
    <property type="evidence" value="ECO:0007669"/>
    <property type="project" value="UniProtKB-EC"/>
</dbReference>
<dbReference type="Gene3D" id="3.40.309.10">
    <property type="entry name" value="Aldehyde Dehydrogenase, Chain A, domain 2"/>
    <property type="match status" value="1"/>
</dbReference>
<feature type="domain" description="Alcohol dehydrogenase iron-type/glycerol dehydrogenase GldA" evidence="10">
    <location>
        <begin position="463"/>
        <end position="641"/>
    </location>
</feature>
<keyword evidence="5" id="KW-0511">Multifunctional enzyme</keyword>
<evidence type="ECO:0000259" key="9">
    <source>
        <dbReference type="Pfam" id="PF00171"/>
    </source>
</evidence>
<evidence type="ECO:0000256" key="8">
    <source>
        <dbReference type="PIRNR" id="PIRNR000111"/>
    </source>
</evidence>
<dbReference type="SUPFAM" id="SSF56796">
    <property type="entry name" value="Dehydroquinate synthase-like"/>
    <property type="match status" value="1"/>
</dbReference>
<dbReference type="NCBIfam" id="NF010378">
    <property type="entry name" value="PRK13805.1"/>
    <property type="match status" value="1"/>
</dbReference>
<name>A0ABT1IYJ4_9ACTN</name>